<keyword evidence="5" id="KW-1185">Reference proteome</keyword>
<keyword evidence="1" id="KW-0808">Transferase</keyword>
<dbReference type="RefSeq" id="WP_345370067.1">
    <property type="nucleotide sequence ID" value="NZ_BAABJX010000020.1"/>
</dbReference>
<reference evidence="5" key="1">
    <citation type="journal article" date="2019" name="Int. J. Syst. Evol. Microbiol.">
        <title>The Global Catalogue of Microorganisms (GCM) 10K type strain sequencing project: providing services to taxonomists for standard genome sequencing and annotation.</title>
        <authorList>
            <consortium name="The Broad Institute Genomics Platform"/>
            <consortium name="The Broad Institute Genome Sequencing Center for Infectious Disease"/>
            <person name="Wu L."/>
            <person name="Ma J."/>
        </authorList>
    </citation>
    <scope>NUCLEOTIDE SEQUENCE [LARGE SCALE GENOMIC DNA]</scope>
    <source>
        <strain evidence="5">JCM 18326</strain>
    </source>
</reference>
<dbReference type="EMBL" id="BAABJX010000020">
    <property type="protein sequence ID" value="GAA4828577.1"/>
    <property type="molecule type" value="Genomic_DNA"/>
</dbReference>
<dbReference type="PANTHER" id="PTHR37323:SF1">
    <property type="entry name" value="L-ORNITHINE N(ALPHA)-ACYLTRANSFERASE"/>
    <property type="match status" value="1"/>
</dbReference>
<dbReference type="InterPro" id="IPR052351">
    <property type="entry name" value="Ornithine_N-alpha-AT"/>
</dbReference>
<comment type="caution">
    <text evidence="4">The sequence shown here is derived from an EMBL/GenBank/DDBJ whole genome shotgun (WGS) entry which is preliminary data.</text>
</comment>
<evidence type="ECO:0000256" key="1">
    <source>
        <dbReference type="ARBA" id="ARBA00022679"/>
    </source>
</evidence>
<accession>A0ABP9D8D9</accession>
<name>A0ABP9D8D9_9BACT</name>
<keyword evidence="3" id="KW-0012">Acyltransferase</keyword>
<gene>
    <name evidence="4" type="ORF">GCM10023331_12060</name>
</gene>
<evidence type="ECO:0000256" key="2">
    <source>
        <dbReference type="ARBA" id="ARBA00023098"/>
    </source>
</evidence>
<evidence type="ECO:0000256" key="3">
    <source>
        <dbReference type="ARBA" id="ARBA00023315"/>
    </source>
</evidence>
<dbReference type="PANTHER" id="PTHR37323">
    <property type="entry name" value="GCN5-RELATED N-ACETYLTRANSFERASE"/>
    <property type="match status" value="1"/>
</dbReference>
<organism evidence="4 5">
    <name type="scientific">Algivirga pacifica</name>
    <dbReference type="NCBI Taxonomy" id="1162670"/>
    <lineage>
        <taxon>Bacteria</taxon>
        <taxon>Pseudomonadati</taxon>
        <taxon>Bacteroidota</taxon>
        <taxon>Cytophagia</taxon>
        <taxon>Cytophagales</taxon>
        <taxon>Flammeovirgaceae</taxon>
        <taxon>Algivirga</taxon>
    </lineage>
</organism>
<evidence type="ECO:0000313" key="4">
    <source>
        <dbReference type="EMBL" id="GAA4828577.1"/>
    </source>
</evidence>
<protein>
    <submittedName>
        <fullName evidence="4">GNAT family N-acetyltransferase</fullName>
    </submittedName>
</protein>
<evidence type="ECO:0000313" key="5">
    <source>
        <dbReference type="Proteomes" id="UP001500298"/>
    </source>
</evidence>
<keyword evidence="2" id="KW-0443">Lipid metabolism</keyword>
<dbReference type="Proteomes" id="UP001500298">
    <property type="component" value="Unassembled WGS sequence"/>
</dbReference>
<sequence>MKKILVAEQLDSKKENYLDPDKNIYNPMPVFPFLTEEQIEQELEGFIDPEAFAAEVAALKEASKSQNCQIVDTSFIICLLKWEDAPEIMKMLTVMREWAFRNEGGGVGSNDYDDFDFNKETEQLVILDPEYTDIKGAIIGGYRYIIHNKGTYEHGPMGDHFHFSENWKTEQWIELGRSFINPYFQNKDKRYSIDYVLHGLGYIFAQYPDSKGYFGKVTLYNLYEQTKADEFFLAVANEYFAPSKDCYVFPEDRVKEGVLTEDHKKLLDRDILKGLFFILRGEYKLNMVRIMAVYNRMVDLRKMLYFGAFRHNEFGNTTEMGIAIKYEDIYPVIKEKFVEPYAG</sequence>
<dbReference type="Pfam" id="PF13444">
    <property type="entry name" value="Acetyltransf_5"/>
    <property type="match status" value="1"/>
</dbReference>
<proteinExistence type="predicted"/>